<keyword evidence="4 8" id="KW-0119">Carbohydrate metabolism</keyword>
<dbReference type="OrthoDB" id="3055998at2759"/>
<evidence type="ECO:0000256" key="10">
    <source>
        <dbReference type="SAM" id="SignalP"/>
    </source>
</evidence>
<evidence type="ECO:0000256" key="9">
    <source>
        <dbReference type="SAM" id="MobiDB-lite"/>
    </source>
</evidence>
<dbReference type="GO" id="GO:0031176">
    <property type="term" value="F:endo-1,4-beta-xylanase activity"/>
    <property type="evidence" value="ECO:0007669"/>
    <property type="project" value="UniProtKB-EC"/>
</dbReference>
<dbReference type="PANTHER" id="PTHR31490:SF76">
    <property type="entry name" value="ENDO-1,4-BETA-XYLANASE C"/>
    <property type="match status" value="1"/>
</dbReference>
<dbReference type="GO" id="GO:0030248">
    <property type="term" value="F:cellulose binding"/>
    <property type="evidence" value="ECO:0007669"/>
    <property type="project" value="InterPro"/>
</dbReference>
<evidence type="ECO:0000313" key="13">
    <source>
        <dbReference type="EMBL" id="EKM58934.1"/>
    </source>
</evidence>
<dbReference type="PROSITE" id="PS51760">
    <property type="entry name" value="GH10_2"/>
    <property type="match status" value="1"/>
</dbReference>
<evidence type="ECO:0000313" key="14">
    <source>
        <dbReference type="Proteomes" id="UP000008370"/>
    </source>
</evidence>
<dbReference type="PROSITE" id="PS00591">
    <property type="entry name" value="GH10_1"/>
    <property type="match status" value="1"/>
</dbReference>
<dbReference type="GO" id="GO:0005576">
    <property type="term" value="C:extracellular region"/>
    <property type="evidence" value="ECO:0007669"/>
    <property type="project" value="InterPro"/>
</dbReference>
<feature type="signal peptide" evidence="10">
    <location>
        <begin position="1"/>
        <end position="25"/>
    </location>
</feature>
<evidence type="ECO:0000256" key="7">
    <source>
        <dbReference type="PROSITE-ProRule" id="PRU10061"/>
    </source>
</evidence>
<dbReference type="Pfam" id="PF00331">
    <property type="entry name" value="Glyco_hydro_10"/>
    <property type="match status" value="1"/>
</dbReference>
<feature type="active site" description="Nucleophile" evidence="7">
    <location>
        <position position="313"/>
    </location>
</feature>
<dbReference type="SUPFAM" id="SSF51445">
    <property type="entry name" value="(Trans)glycosidases"/>
    <property type="match status" value="1"/>
</dbReference>
<evidence type="ECO:0000256" key="5">
    <source>
        <dbReference type="ARBA" id="ARBA00023295"/>
    </source>
</evidence>
<dbReference type="InterPro" id="IPR031158">
    <property type="entry name" value="GH10_AS"/>
</dbReference>
<keyword evidence="3 8" id="KW-0378">Hydrolase</keyword>
<keyword evidence="2 10" id="KW-0732">Signal</keyword>
<proteinExistence type="inferred from homology"/>
<dbReference type="HOGENOM" id="CLU_020161_2_1_1"/>
<name>K5WIK1_PHACS</name>
<dbReference type="GeneID" id="18914550"/>
<dbReference type="InterPro" id="IPR000254">
    <property type="entry name" value="CBD"/>
</dbReference>
<comment type="similarity">
    <text evidence="1 8">Belongs to the glycosyl hydrolase 10 (cellulase F) family.</text>
</comment>
<evidence type="ECO:0000256" key="6">
    <source>
        <dbReference type="ARBA" id="ARBA00023326"/>
    </source>
</evidence>
<dbReference type="EMBL" id="JH930469">
    <property type="protein sequence ID" value="EKM58934.1"/>
    <property type="molecule type" value="Genomic_DNA"/>
</dbReference>
<evidence type="ECO:0000256" key="2">
    <source>
        <dbReference type="ARBA" id="ARBA00022729"/>
    </source>
</evidence>
<dbReference type="KEGG" id="pco:PHACADRAFT_249059"/>
<dbReference type="PRINTS" id="PR00134">
    <property type="entry name" value="GLHYDRLASE10"/>
</dbReference>
<sequence length="378" mass="39921">MKCLAALVSLATVLTLHARAVAVWGQCGGIGYAGSTVCDAGSHCVYENDYYSQCQPGAATTPPPVTATPLPSGGGGTSSSSGLDAHIKAKGKIYWGTASDQNRFSNAQDSQVTIANFGQLTPENSMKWDATENTRGVFTFSQADALVAYAQQNNMLVRAHTLVWHSQLPSWVSAITDKNTLTSVIQNHIANVAGRYKGKVRSWDVCNEIFNEDGTFRQSVFYNVLGQSFVTIAFQAARAADPNAKLYINDYNLDSANAKLTAVVNLVKQLNSGGTKLIDGIGTQSHLQAGGTGGVQAALQLAATAGVEVAITELDIVNAAPNDYVAVVKACLTVPACVGITSWGVRDPDSWIASSNPLLFDANFQPKPAYNAVIQALL</sequence>
<dbReference type="PROSITE" id="PS00562">
    <property type="entry name" value="CBM1_1"/>
    <property type="match status" value="1"/>
</dbReference>
<evidence type="ECO:0000256" key="4">
    <source>
        <dbReference type="ARBA" id="ARBA00023277"/>
    </source>
</evidence>
<dbReference type="GO" id="GO:0000272">
    <property type="term" value="P:polysaccharide catabolic process"/>
    <property type="evidence" value="ECO:0007669"/>
    <property type="project" value="UniProtKB-KW"/>
</dbReference>
<dbReference type="RefSeq" id="XP_007391522.1">
    <property type="nucleotide sequence ID" value="XM_007391460.1"/>
</dbReference>
<dbReference type="PANTHER" id="PTHR31490">
    <property type="entry name" value="GLYCOSYL HYDROLASE"/>
    <property type="match status" value="1"/>
</dbReference>
<reference evidence="13 14" key="1">
    <citation type="journal article" date="2012" name="BMC Genomics">
        <title>Comparative genomics of the white-rot fungi, Phanerochaete carnosa and P. chrysosporium, to elucidate the genetic basis of the distinct wood types they colonize.</title>
        <authorList>
            <person name="Suzuki H."/>
            <person name="MacDonald J."/>
            <person name="Syed K."/>
            <person name="Salamov A."/>
            <person name="Hori C."/>
            <person name="Aerts A."/>
            <person name="Henrissat B."/>
            <person name="Wiebenga A."/>
            <person name="vanKuyk P.A."/>
            <person name="Barry K."/>
            <person name="Lindquist E."/>
            <person name="LaButti K."/>
            <person name="Lapidus A."/>
            <person name="Lucas S."/>
            <person name="Coutinho P."/>
            <person name="Gong Y."/>
            <person name="Samejima M."/>
            <person name="Mahadevan R."/>
            <person name="Abou-Zaid M."/>
            <person name="de Vries R.P."/>
            <person name="Igarashi K."/>
            <person name="Yadav J.S."/>
            <person name="Grigoriev I.V."/>
            <person name="Master E.R."/>
        </authorList>
    </citation>
    <scope>NUCLEOTIDE SEQUENCE [LARGE SCALE GENOMIC DNA]</scope>
    <source>
        <strain evidence="13 14">HHB-10118-sp</strain>
    </source>
</reference>
<feature type="region of interest" description="Disordered" evidence="9">
    <location>
        <begin position="61"/>
        <end position="82"/>
    </location>
</feature>
<accession>K5WIK1</accession>
<evidence type="ECO:0000259" key="11">
    <source>
        <dbReference type="PROSITE" id="PS51164"/>
    </source>
</evidence>
<dbReference type="PROSITE" id="PS51164">
    <property type="entry name" value="CBM1_2"/>
    <property type="match status" value="1"/>
</dbReference>
<dbReference type="EC" id="3.2.1.8" evidence="8"/>
<keyword evidence="14" id="KW-1185">Reference proteome</keyword>
<dbReference type="SMART" id="SM00236">
    <property type="entry name" value="fCBD"/>
    <property type="match status" value="1"/>
</dbReference>
<feature type="domain" description="GH10" evidence="12">
    <location>
        <begin position="77"/>
        <end position="376"/>
    </location>
</feature>
<evidence type="ECO:0000256" key="1">
    <source>
        <dbReference type="ARBA" id="ARBA00007495"/>
    </source>
</evidence>
<keyword evidence="6 8" id="KW-0624">Polysaccharide degradation</keyword>
<dbReference type="InterPro" id="IPR035971">
    <property type="entry name" value="CBD_sf"/>
</dbReference>
<feature type="chain" id="PRO_5003885693" description="Beta-xylanase" evidence="10">
    <location>
        <begin position="26"/>
        <end position="378"/>
    </location>
</feature>
<dbReference type="InterPro" id="IPR017853">
    <property type="entry name" value="GH"/>
</dbReference>
<dbReference type="InterPro" id="IPR044846">
    <property type="entry name" value="GH10"/>
</dbReference>
<evidence type="ECO:0000256" key="3">
    <source>
        <dbReference type="ARBA" id="ARBA00022801"/>
    </source>
</evidence>
<gene>
    <name evidence="13" type="ORF">PHACADRAFT_249059</name>
</gene>
<dbReference type="Pfam" id="PF00734">
    <property type="entry name" value="CBM_1"/>
    <property type="match status" value="1"/>
</dbReference>
<dbReference type="SMART" id="SM00633">
    <property type="entry name" value="Glyco_10"/>
    <property type="match status" value="1"/>
</dbReference>
<dbReference type="InterPro" id="IPR001000">
    <property type="entry name" value="GH10_dom"/>
</dbReference>
<organism evidence="13 14">
    <name type="scientific">Phanerochaete carnosa (strain HHB-10118-sp)</name>
    <name type="common">White-rot fungus</name>
    <name type="synonym">Peniophora carnosa</name>
    <dbReference type="NCBI Taxonomy" id="650164"/>
    <lineage>
        <taxon>Eukaryota</taxon>
        <taxon>Fungi</taxon>
        <taxon>Dikarya</taxon>
        <taxon>Basidiomycota</taxon>
        <taxon>Agaricomycotina</taxon>
        <taxon>Agaricomycetes</taxon>
        <taxon>Polyporales</taxon>
        <taxon>Phanerochaetaceae</taxon>
        <taxon>Phanerochaete</taxon>
    </lineage>
</organism>
<dbReference type="AlphaFoldDB" id="K5WIK1"/>
<dbReference type="Proteomes" id="UP000008370">
    <property type="component" value="Unassembled WGS sequence"/>
</dbReference>
<dbReference type="Gene3D" id="3.20.20.80">
    <property type="entry name" value="Glycosidases"/>
    <property type="match status" value="1"/>
</dbReference>
<protein>
    <recommendedName>
        <fullName evidence="8">Beta-xylanase</fullName>
        <ecNumber evidence="8">3.2.1.8</ecNumber>
    </recommendedName>
</protein>
<dbReference type="InParanoid" id="K5WIK1"/>
<keyword evidence="5 8" id="KW-0326">Glycosidase</keyword>
<evidence type="ECO:0000259" key="12">
    <source>
        <dbReference type="PROSITE" id="PS51760"/>
    </source>
</evidence>
<dbReference type="SUPFAM" id="SSF57180">
    <property type="entry name" value="Cellulose-binding domain"/>
    <property type="match status" value="1"/>
</dbReference>
<evidence type="ECO:0000256" key="8">
    <source>
        <dbReference type="RuleBase" id="RU361174"/>
    </source>
</evidence>
<feature type="domain" description="CBM1" evidence="11">
    <location>
        <begin position="19"/>
        <end position="55"/>
    </location>
</feature>
<comment type="catalytic activity">
    <reaction evidence="8">
        <text>Endohydrolysis of (1-&gt;4)-beta-D-xylosidic linkages in xylans.</text>
        <dbReference type="EC" id="3.2.1.8"/>
    </reaction>
</comment>